<feature type="transmembrane region" description="Helical" evidence="6">
    <location>
        <begin position="182"/>
        <end position="202"/>
    </location>
</feature>
<dbReference type="PROSITE" id="PS50850">
    <property type="entry name" value="MFS"/>
    <property type="match status" value="1"/>
</dbReference>
<feature type="domain" description="Major facilitator superfamily (MFS) profile" evidence="7">
    <location>
        <begin position="24"/>
        <end position="482"/>
    </location>
</feature>
<feature type="transmembrane region" description="Helical" evidence="6">
    <location>
        <begin position="455"/>
        <end position="477"/>
    </location>
</feature>
<feature type="transmembrane region" description="Helical" evidence="6">
    <location>
        <begin position="90"/>
        <end position="108"/>
    </location>
</feature>
<evidence type="ECO:0000313" key="9">
    <source>
        <dbReference type="Proteomes" id="UP001501057"/>
    </source>
</evidence>
<dbReference type="EMBL" id="BAAAME010000004">
    <property type="protein sequence ID" value="GAA1742009.1"/>
    <property type="molecule type" value="Genomic_DNA"/>
</dbReference>
<reference evidence="8 9" key="1">
    <citation type="journal article" date="2019" name="Int. J. Syst. Evol. Microbiol.">
        <title>The Global Catalogue of Microorganisms (GCM) 10K type strain sequencing project: providing services to taxonomists for standard genome sequencing and annotation.</title>
        <authorList>
            <consortium name="The Broad Institute Genomics Platform"/>
            <consortium name="The Broad Institute Genome Sequencing Center for Infectious Disease"/>
            <person name="Wu L."/>
            <person name="Ma J."/>
        </authorList>
    </citation>
    <scope>NUCLEOTIDE SEQUENCE [LARGE SCALE GENOMIC DNA]</scope>
    <source>
        <strain evidence="8 9">JCM 13518</strain>
    </source>
</reference>
<feature type="transmembrane region" description="Helical" evidence="6">
    <location>
        <begin position="283"/>
        <end position="304"/>
    </location>
</feature>
<feature type="transmembrane region" description="Helical" evidence="6">
    <location>
        <begin position="244"/>
        <end position="263"/>
    </location>
</feature>
<feature type="transmembrane region" description="Helical" evidence="6">
    <location>
        <begin position="21"/>
        <end position="42"/>
    </location>
</feature>
<feature type="transmembrane region" description="Helical" evidence="6">
    <location>
        <begin position="379"/>
        <end position="403"/>
    </location>
</feature>
<dbReference type="InterPro" id="IPR036259">
    <property type="entry name" value="MFS_trans_sf"/>
</dbReference>
<dbReference type="PANTHER" id="PTHR42718">
    <property type="entry name" value="MAJOR FACILITATOR SUPERFAMILY MULTIDRUG TRANSPORTER MFSC"/>
    <property type="match status" value="1"/>
</dbReference>
<dbReference type="InterPro" id="IPR011701">
    <property type="entry name" value="MFS"/>
</dbReference>
<sequence length="490" mass="51175">MATEPRTTVPSPTPNPVVPRIAMVIGFLLFTELVYGILRGFYGPIVSDIADHLGIRDSSFNWFETAQHSMAAFMVLVFSRLGDVRGHKRVLLWTTCITAAGSWILVFAPSFTTFLIGYALQGACAVWLSVEIAIIYKRTAGSEHQHRLSRRAAGILVASFYLSIIVGAVSAGALVGTVPLPVLLSFPAILTTACIVVVWFGIENDEPATESAQLDWAGLGLLAASLGSFLAGMVALHLQGAGSLLPWALIVAGLAIQVPFARYEARQSEPMIDVTLLKVRAQWPVQLAALLYGIALLGAEIPIITYFRTDPDVAGYGLGTPAEFVSVGIATQVVGIAIGALTVPVIARWLGARRAVVLAAVVGATGISLWIPFHDSTALALVNVGVTGLGAGAVMASLPVLAATAAPADRTGFATGMTNAGKTIGGAIASAAFAVVLSATGSLEGLTEGYAPLSGYMTVWITCGSAAFLAAVALWLLPRSVDEEPLPRRI</sequence>
<keyword evidence="3 6" id="KW-0812">Transmembrane</keyword>
<organism evidence="8 9">
    <name type="scientific">Aeromicrobium alkaliterrae</name>
    <dbReference type="NCBI Taxonomy" id="302168"/>
    <lineage>
        <taxon>Bacteria</taxon>
        <taxon>Bacillati</taxon>
        <taxon>Actinomycetota</taxon>
        <taxon>Actinomycetes</taxon>
        <taxon>Propionibacteriales</taxon>
        <taxon>Nocardioidaceae</taxon>
        <taxon>Aeromicrobium</taxon>
    </lineage>
</organism>
<dbReference type="Proteomes" id="UP001501057">
    <property type="component" value="Unassembled WGS sequence"/>
</dbReference>
<evidence type="ECO:0000256" key="4">
    <source>
        <dbReference type="ARBA" id="ARBA00022989"/>
    </source>
</evidence>
<feature type="transmembrane region" description="Helical" evidence="6">
    <location>
        <begin position="114"/>
        <end position="134"/>
    </location>
</feature>
<evidence type="ECO:0000256" key="5">
    <source>
        <dbReference type="ARBA" id="ARBA00023136"/>
    </source>
</evidence>
<dbReference type="PANTHER" id="PTHR42718:SF9">
    <property type="entry name" value="MAJOR FACILITATOR SUPERFAMILY MULTIDRUG TRANSPORTER MFSC"/>
    <property type="match status" value="1"/>
</dbReference>
<feature type="transmembrane region" description="Helical" evidence="6">
    <location>
        <begin position="214"/>
        <end position="238"/>
    </location>
</feature>
<feature type="transmembrane region" description="Helical" evidence="6">
    <location>
        <begin position="324"/>
        <end position="343"/>
    </location>
</feature>
<dbReference type="RefSeq" id="WP_344201482.1">
    <property type="nucleotide sequence ID" value="NZ_BAAAME010000004.1"/>
</dbReference>
<comment type="subcellular location">
    <subcellularLocation>
        <location evidence="1">Cell membrane</location>
        <topology evidence="1">Multi-pass membrane protein</topology>
    </subcellularLocation>
</comment>
<feature type="transmembrane region" description="Helical" evidence="6">
    <location>
        <begin position="424"/>
        <end position="443"/>
    </location>
</feature>
<gene>
    <name evidence="8" type="ORF">GCM10009710_22660</name>
</gene>
<accession>A0ABN2JX33</accession>
<feature type="transmembrane region" description="Helical" evidence="6">
    <location>
        <begin position="155"/>
        <end position="176"/>
    </location>
</feature>
<evidence type="ECO:0000259" key="7">
    <source>
        <dbReference type="PROSITE" id="PS50850"/>
    </source>
</evidence>
<keyword evidence="9" id="KW-1185">Reference proteome</keyword>
<evidence type="ECO:0000256" key="1">
    <source>
        <dbReference type="ARBA" id="ARBA00004651"/>
    </source>
</evidence>
<dbReference type="SUPFAM" id="SSF103473">
    <property type="entry name" value="MFS general substrate transporter"/>
    <property type="match status" value="1"/>
</dbReference>
<feature type="transmembrane region" description="Helical" evidence="6">
    <location>
        <begin position="355"/>
        <end position="373"/>
    </location>
</feature>
<proteinExistence type="predicted"/>
<evidence type="ECO:0000256" key="2">
    <source>
        <dbReference type="ARBA" id="ARBA00022448"/>
    </source>
</evidence>
<dbReference type="Pfam" id="PF07690">
    <property type="entry name" value="MFS_1"/>
    <property type="match status" value="1"/>
</dbReference>
<keyword evidence="2" id="KW-0813">Transport</keyword>
<evidence type="ECO:0000256" key="6">
    <source>
        <dbReference type="SAM" id="Phobius"/>
    </source>
</evidence>
<comment type="caution">
    <text evidence="8">The sequence shown here is derived from an EMBL/GenBank/DDBJ whole genome shotgun (WGS) entry which is preliminary data.</text>
</comment>
<protein>
    <recommendedName>
        <fullName evidence="7">Major facilitator superfamily (MFS) profile domain-containing protein</fullName>
    </recommendedName>
</protein>
<dbReference type="InterPro" id="IPR020846">
    <property type="entry name" value="MFS_dom"/>
</dbReference>
<dbReference type="Gene3D" id="1.20.1250.20">
    <property type="entry name" value="MFS general substrate transporter like domains"/>
    <property type="match status" value="1"/>
</dbReference>
<keyword evidence="5 6" id="KW-0472">Membrane</keyword>
<evidence type="ECO:0000256" key="3">
    <source>
        <dbReference type="ARBA" id="ARBA00022692"/>
    </source>
</evidence>
<evidence type="ECO:0000313" key="8">
    <source>
        <dbReference type="EMBL" id="GAA1742009.1"/>
    </source>
</evidence>
<keyword evidence="4 6" id="KW-1133">Transmembrane helix</keyword>
<name>A0ABN2JX33_9ACTN</name>